<gene>
    <name evidence="4" type="ORF">RradSPS_2511</name>
    <name evidence="5" type="ORF">SIL72_00185</name>
</gene>
<accession>A0A023X6U9</accession>
<dbReference type="Pfam" id="PF00702">
    <property type="entry name" value="Hydrolase"/>
    <property type="match status" value="1"/>
</dbReference>
<dbReference type="Gene3D" id="1.10.150.240">
    <property type="entry name" value="Putative phosphatase, domain 2"/>
    <property type="match status" value="1"/>
</dbReference>
<dbReference type="Proteomes" id="UP000025229">
    <property type="component" value="Chromosome"/>
</dbReference>
<dbReference type="Gene3D" id="3.40.50.1000">
    <property type="entry name" value="HAD superfamily/HAD-like"/>
    <property type="match status" value="1"/>
</dbReference>
<dbReference type="PRINTS" id="PR00413">
    <property type="entry name" value="HADHALOGNASE"/>
</dbReference>
<dbReference type="NCBIfam" id="TIGR01428">
    <property type="entry name" value="HAD_type_II"/>
    <property type="match status" value="1"/>
</dbReference>
<dbReference type="InterPro" id="IPR023214">
    <property type="entry name" value="HAD_sf"/>
</dbReference>
<dbReference type="SUPFAM" id="SSF56784">
    <property type="entry name" value="HAD-like"/>
    <property type="match status" value="1"/>
</dbReference>
<evidence type="ECO:0000313" key="5">
    <source>
        <dbReference type="EMBL" id="MDX5892433.1"/>
    </source>
</evidence>
<organism evidence="4 6">
    <name type="scientific">Rubrobacter radiotolerans</name>
    <name type="common">Arthrobacter radiotolerans</name>
    <dbReference type="NCBI Taxonomy" id="42256"/>
    <lineage>
        <taxon>Bacteria</taxon>
        <taxon>Bacillati</taxon>
        <taxon>Actinomycetota</taxon>
        <taxon>Rubrobacteria</taxon>
        <taxon>Rubrobacterales</taxon>
        <taxon>Rubrobacteraceae</taxon>
        <taxon>Rubrobacter</taxon>
    </lineage>
</organism>
<dbReference type="InterPro" id="IPR006439">
    <property type="entry name" value="HAD-SF_hydro_IA"/>
</dbReference>
<evidence type="ECO:0000256" key="2">
    <source>
        <dbReference type="ARBA" id="ARBA00022801"/>
    </source>
</evidence>
<sequence length="267" mass="29788">MAEVSRSVPEVKGLVFDVFGTVVDWRGGVIRAGEELGARRGLRDVDWAAFADAWRGRYAPSMERVRSGELPWTNLDALHRMSLEELLREFGIEGLSEGDRDWLNRAWHRLDPWPDSVDALRLLRRDYILAPLSNGNVALLTNLTKRAGLPWDVILSAELVRRYKPDPETYRLMPELFGFSPSEVMMVAAHPGDLVAAAGVGLRTAYVHRPREFGPDAEVEWPEDDFDLKVGNLLQLADALRVGTPLGSEDQIPGERPAAGTPPEADR</sequence>
<dbReference type="InterPro" id="IPR006328">
    <property type="entry name" value="2-HAD"/>
</dbReference>
<dbReference type="Proteomes" id="UP001281130">
    <property type="component" value="Unassembled WGS sequence"/>
</dbReference>
<dbReference type="InterPro" id="IPR051540">
    <property type="entry name" value="S-2-haloacid_dehalogenase"/>
</dbReference>
<dbReference type="KEGG" id="rrd:RradSPS_2511"/>
<dbReference type="EMBL" id="JAWXXX010000001">
    <property type="protein sequence ID" value="MDX5892433.1"/>
    <property type="molecule type" value="Genomic_DNA"/>
</dbReference>
<evidence type="ECO:0000313" key="4">
    <source>
        <dbReference type="EMBL" id="AHY47794.1"/>
    </source>
</evidence>
<dbReference type="CDD" id="cd02588">
    <property type="entry name" value="HAD_L2-DEX"/>
    <property type="match status" value="1"/>
</dbReference>
<dbReference type="NCBIfam" id="TIGR01493">
    <property type="entry name" value="HAD-SF-IA-v2"/>
    <property type="match status" value="1"/>
</dbReference>
<evidence type="ECO:0000256" key="3">
    <source>
        <dbReference type="SAM" id="MobiDB-lite"/>
    </source>
</evidence>
<feature type="region of interest" description="Disordered" evidence="3">
    <location>
        <begin position="244"/>
        <end position="267"/>
    </location>
</feature>
<dbReference type="InterPro" id="IPR036412">
    <property type="entry name" value="HAD-like_sf"/>
</dbReference>
<keyword evidence="6" id="KW-1185">Reference proteome</keyword>
<evidence type="ECO:0000256" key="1">
    <source>
        <dbReference type="ARBA" id="ARBA00008106"/>
    </source>
</evidence>
<protein>
    <submittedName>
        <fullName evidence="5">Haloacid dehalogenase type II</fullName>
    </submittedName>
    <submittedName>
        <fullName evidence="4">Haloacid dehalogenase, type II</fullName>
    </submittedName>
</protein>
<dbReference type="PANTHER" id="PTHR43316">
    <property type="entry name" value="HYDROLASE, HALOACID DELAHOGENASE-RELATED"/>
    <property type="match status" value="1"/>
</dbReference>
<dbReference type="GO" id="GO:0019120">
    <property type="term" value="F:hydrolase activity, acting on acid halide bonds, in C-halide compounds"/>
    <property type="evidence" value="ECO:0007669"/>
    <property type="project" value="InterPro"/>
</dbReference>
<dbReference type="SFLD" id="SFLDS00003">
    <property type="entry name" value="Haloacid_Dehalogenase"/>
    <property type="match status" value="1"/>
</dbReference>
<dbReference type="SFLD" id="SFLDG01129">
    <property type="entry name" value="C1.5:_HAD__Beta-PGM__Phosphata"/>
    <property type="match status" value="1"/>
</dbReference>
<reference evidence="4 6" key="1">
    <citation type="submission" date="2014-03" db="EMBL/GenBank/DDBJ databases">
        <title>Complete genome sequence of the Radio-Resistant Rubrobacter radiotolerans RSPS-4.</title>
        <authorList>
            <person name="Egas C.C."/>
            <person name="Barroso C.C."/>
            <person name="Froufe H.J.C."/>
            <person name="Pacheco J.J."/>
            <person name="Albuquerque L.L."/>
            <person name="da Costa M.M.S."/>
        </authorList>
    </citation>
    <scope>NUCLEOTIDE SEQUENCE [LARGE SCALE GENOMIC DNA]</scope>
    <source>
        <strain evidence="4 6">RSPS-4</strain>
    </source>
</reference>
<dbReference type="PATRIC" id="fig|42256.3.peg.2559"/>
<dbReference type="InterPro" id="IPR023198">
    <property type="entry name" value="PGP-like_dom2"/>
</dbReference>
<evidence type="ECO:0000313" key="6">
    <source>
        <dbReference type="Proteomes" id="UP000025229"/>
    </source>
</evidence>
<dbReference type="EMBL" id="CP007514">
    <property type="protein sequence ID" value="AHY47794.1"/>
    <property type="molecule type" value="Genomic_DNA"/>
</dbReference>
<dbReference type="PANTHER" id="PTHR43316:SF3">
    <property type="entry name" value="HALOACID DEHALOGENASE, TYPE II (AFU_ORTHOLOGUE AFUA_2G07750)-RELATED"/>
    <property type="match status" value="1"/>
</dbReference>
<comment type="similarity">
    <text evidence="1">Belongs to the HAD-like hydrolase superfamily. S-2-haloalkanoic acid dehalogenase family.</text>
</comment>
<dbReference type="STRING" id="42256.RradSPS_2511"/>
<dbReference type="RefSeq" id="WP_084263986.1">
    <property type="nucleotide sequence ID" value="NZ_CP007514.1"/>
</dbReference>
<dbReference type="HOGENOM" id="CLU_045011_3_0_11"/>
<proteinExistence type="inferred from homology"/>
<reference evidence="5" key="2">
    <citation type="submission" date="2023-11" db="EMBL/GenBank/DDBJ databases">
        <title>MicrobeMod: A computational toolkit for identifying prokaryotic methylation and restriction-modification with nanopore sequencing.</title>
        <authorList>
            <person name="Crits-Christoph A."/>
            <person name="Kang S.C."/>
            <person name="Lee H."/>
            <person name="Ostrov N."/>
        </authorList>
    </citation>
    <scope>NUCLEOTIDE SEQUENCE</scope>
    <source>
        <strain evidence="5">ATCC 51242</strain>
    </source>
</reference>
<dbReference type="AlphaFoldDB" id="A0A023X6U9"/>
<keyword evidence="2" id="KW-0378">Hydrolase</keyword>
<dbReference type="OrthoDB" id="3680851at2"/>
<name>A0A023X6U9_RUBRA</name>
<dbReference type="eggNOG" id="COG1011">
    <property type="taxonomic scope" value="Bacteria"/>
</dbReference>